<evidence type="ECO:0000259" key="4">
    <source>
        <dbReference type="Pfam" id="PF00294"/>
    </source>
</evidence>
<keyword evidence="3 5" id="KW-0418">Kinase</keyword>
<dbReference type="InterPro" id="IPR029056">
    <property type="entry name" value="Ribokinase-like"/>
</dbReference>
<evidence type="ECO:0000256" key="1">
    <source>
        <dbReference type="ARBA" id="ARBA00010688"/>
    </source>
</evidence>
<dbReference type="CDD" id="cd01166">
    <property type="entry name" value="KdgK"/>
    <property type="match status" value="1"/>
</dbReference>
<gene>
    <name evidence="5" type="ORF">ED312_10945</name>
</gene>
<dbReference type="AlphaFoldDB" id="A0A3N0EGV3"/>
<sequence>MKPEKKHKIVTFGEILMRLSPQDYNCFVQAQQADIFYGGTEANVAVALARMGCETSHVTTLPDDFTGASAKGHLNRYGVDTSFVACNNAPLGIYFLEQGVVHRPGRIVYNRSHSSFAETDPDEFDWEKILDDASWFHWTGITPAISSGAFRALKDALQVAHNKGITVSTDPVYRGNLWQYDADPSATLREMVPLSTVFMGGPEEINMLFGTYFEEEEFEDAAKFLMAECPVIRNVVQKTRSSVNASRHEIASRCWDGKRLYVSDPIEITPVVDRIGTGDAFAAGLIYGMLHYNWDEALQFANATSALKHTIPGDACLLSADDITGVIRSGFNGRIIR</sequence>
<evidence type="ECO:0000256" key="2">
    <source>
        <dbReference type="ARBA" id="ARBA00022679"/>
    </source>
</evidence>
<dbReference type="SUPFAM" id="SSF53613">
    <property type="entry name" value="Ribokinase-like"/>
    <property type="match status" value="1"/>
</dbReference>
<dbReference type="InterPro" id="IPR052700">
    <property type="entry name" value="Carb_kinase_PfkB-like"/>
</dbReference>
<dbReference type="Pfam" id="PF00294">
    <property type="entry name" value="PfkB"/>
    <property type="match status" value="1"/>
</dbReference>
<proteinExistence type="inferred from homology"/>
<reference evidence="5 6" key="1">
    <citation type="submission" date="2018-10" db="EMBL/GenBank/DDBJ databases">
        <title>Sinomicrobium pectinilyticum sp. nov., a pectinase-producing bacterium isolated from alkaline and saline soil, and emended description of the genus Sinomicrobium.</title>
        <authorList>
            <person name="Cheng B."/>
            <person name="Li C."/>
            <person name="Lai Q."/>
            <person name="Du M."/>
            <person name="Shao Z."/>
            <person name="Xu P."/>
            <person name="Yang C."/>
        </authorList>
    </citation>
    <scope>NUCLEOTIDE SEQUENCE [LARGE SCALE GENOMIC DNA]</scope>
    <source>
        <strain evidence="5 6">5DNS001</strain>
    </source>
</reference>
<evidence type="ECO:0000256" key="3">
    <source>
        <dbReference type="ARBA" id="ARBA00022777"/>
    </source>
</evidence>
<name>A0A3N0EGV3_SINP1</name>
<dbReference type="PANTHER" id="PTHR43320:SF2">
    <property type="entry name" value="2-DEHYDRO-3-DEOXYGLUCONOKINASE_2-DEHYDRO-3-DEOXYGALACTONOKINASE"/>
    <property type="match status" value="1"/>
</dbReference>
<keyword evidence="6" id="KW-1185">Reference proteome</keyword>
<comment type="caution">
    <text evidence="5">The sequence shown here is derived from an EMBL/GenBank/DDBJ whole genome shotgun (WGS) entry which is preliminary data.</text>
</comment>
<feature type="domain" description="Carbohydrate kinase PfkB" evidence="4">
    <location>
        <begin position="7"/>
        <end position="310"/>
    </location>
</feature>
<dbReference type="Proteomes" id="UP000267469">
    <property type="component" value="Unassembled WGS sequence"/>
</dbReference>
<dbReference type="Gene3D" id="3.40.1190.20">
    <property type="match status" value="1"/>
</dbReference>
<dbReference type="InterPro" id="IPR011611">
    <property type="entry name" value="PfkB_dom"/>
</dbReference>
<organism evidence="5 6">
    <name type="scientific">Sinomicrobium pectinilyticum</name>
    <dbReference type="NCBI Taxonomy" id="1084421"/>
    <lineage>
        <taxon>Bacteria</taxon>
        <taxon>Pseudomonadati</taxon>
        <taxon>Bacteroidota</taxon>
        <taxon>Flavobacteriia</taxon>
        <taxon>Flavobacteriales</taxon>
        <taxon>Flavobacteriaceae</taxon>
        <taxon>Sinomicrobium</taxon>
    </lineage>
</organism>
<dbReference type="EMBL" id="RJTM01000074">
    <property type="protein sequence ID" value="RNL87105.1"/>
    <property type="molecule type" value="Genomic_DNA"/>
</dbReference>
<comment type="similarity">
    <text evidence="1">Belongs to the carbohydrate kinase PfkB family.</text>
</comment>
<accession>A0A3N0EGV3</accession>
<dbReference type="PANTHER" id="PTHR43320">
    <property type="entry name" value="SUGAR KINASE"/>
    <property type="match status" value="1"/>
</dbReference>
<keyword evidence="2" id="KW-0808">Transferase</keyword>
<protein>
    <submittedName>
        <fullName evidence="5">Sugar kinase</fullName>
    </submittedName>
</protein>
<dbReference type="GO" id="GO:0016301">
    <property type="term" value="F:kinase activity"/>
    <property type="evidence" value="ECO:0007669"/>
    <property type="project" value="UniProtKB-KW"/>
</dbReference>
<evidence type="ECO:0000313" key="5">
    <source>
        <dbReference type="EMBL" id="RNL87105.1"/>
    </source>
</evidence>
<evidence type="ECO:0000313" key="6">
    <source>
        <dbReference type="Proteomes" id="UP000267469"/>
    </source>
</evidence>